<dbReference type="AlphaFoldDB" id="A0A6C0CN29"/>
<feature type="region of interest" description="Disordered" evidence="1">
    <location>
        <begin position="157"/>
        <end position="264"/>
    </location>
</feature>
<evidence type="ECO:0000259" key="2">
    <source>
        <dbReference type="Pfam" id="PF19208"/>
    </source>
</evidence>
<accession>A0A6C0CN29</accession>
<sequence length="264" mass="31039">MFFFKLLVNGISIIQYLYIYIIYKINYLNPFDKTHIMVKVVLIDKNGTVSTSNMNNISEENLYKKCGLRNNKDFSKRTEWSYKKNDTDCVICLYAKDNGRANSENKYDLPPPVDEQLYFGKVLLVCYDNKNKTFIDFTKEEWEAKYEKLFGGFENLDEEDSYSDEEEIPEHLKTKEGYSKEDGFIVDDDDSDDEDYIPSEEKEESEEESESFEYTGEEETGEEDSDEESDDESEYDESDDDIEEILESDIEGDNSELEEEEYDD</sequence>
<feature type="domain" description="DUF5880" evidence="2">
    <location>
        <begin position="86"/>
        <end position="144"/>
    </location>
</feature>
<reference evidence="3" key="1">
    <citation type="journal article" date="2020" name="Nature">
        <title>Giant virus diversity and host interactions through global metagenomics.</title>
        <authorList>
            <person name="Schulz F."/>
            <person name="Roux S."/>
            <person name="Paez-Espino D."/>
            <person name="Jungbluth S."/>
            <person name="Walsh D.A."/>
            <person name="Denef V.J."/>
            <person name="McMahon K.D."/>
            <person name="Konstantinidis K.T."/>
            <person name="Eloe-Fadrosh E.A."/>
            <person name="Kyrpides N.C."/>
            <person name="Woyke T."/>
        </authorList>
    </citation>
    <scope>NUCLEOTIDE SEQUENCE</scope>
    <source>
        <strain evidence="3">GVMAG-M-3300021425-14</strain>
    </source>
</reference>
<feature type="compositionally biased region" description="Basic and acidic residues" evidence="1">
    <location>
        <begin position="169"/>
        <end position="183"/>
    </location>
</feature>
<dbReference type="EMBL" id="MN739462">
    <property type="protein sequence ID" value="QHT06008.1"/>
    <property type="molecule type" value="Genomic_DNA"/>
</dbReference>
<evidence type="ECO:0000256" key="1">
    <source>
        <dbReference type="SAM" id="MobiDB-lite"/>
    </source>
</evidence>
<protein>
    <recommendedName>
        <fullName evidence="2">DUF5880 domain-containing protein</fullName>
    </recommendedName>
</protein>
<name>A0A6C0CN29_9ZZZZ</name>
<dbReference type="InterPro" id="IPR043653">
    <property type="entry name" value="DUF5880"/>
</dbReference>
<evidence type="ECO:0000313" key="3">
    <source>
        <dbReference type="EMBL" id="QHT06008.1"/>
    </source>
</evidence>
<dbReference type="Pfam" id="PF19208">
    <property type="entry name" value="DUF5880"/>
    <property type="match status" value="1"/>
</dbReference>
<proteinExistence type="predicted"/>
<feature type="compositionally biased region" description="Acidic residues" evidence="1">
    <location>
        <begin position="157"/>
        <end position="168"/>
    </location>
</feature>
<organism evidence="3">
    <name type="scientific">viral metagenome</name>
    <dbReference type="NCBI Taxonomy" id="1070528"/>
    <lineage>
        <taxon>unclassified sequences</taxon>
        <taxon>metagenomes</taxon>
        <taxon>organismal metagenomes</taxon>
    </lineage>
</organism>
<feature type="compositionally biased region" description="Acidic residues" evidence="1">
    <location>
        <begin position="184"/>
        <end position="264"/>
    </location>
</feature>